<reference evidence="1" key="1">
    <citation type="journal article" date="2021" name="Proc. Natl. Acad. Sci. U.S.A.">
        <title>A Catalog of Tens of Thousands of Viruses from Human Metagenomes Reveals Hidden Associations with Chronic Diseases.</title>
        <authorList>
            <person name="Tisza M.J."/>
            <person name="Buck C.B."/>
        </authorList>
    </citation>
    <scope>NUCLEOTIDE SEQUENCE</scope>
    <source>
        <strain evidence="1">CtTC45</strain>
    </source>
</reference>
<evidence type="ECO:0000313" key="1">
    <source>
        <dbReference type="EMBL" id="DAD72244.1"/>
    </source>
</evidence>
<accession>A0A8S5LQD1</accession>
<sequence length="46" mass="5422">MSITSIENINMHSTLYIKHYINRKKHSQICKENLIKMISMLLNTTS</sequence>
<dbReference type="EMBL" id="BK015895">
    <property type="protein sequence ID" value="DAD72244.1"/>
    <property type="molecule type" value="Genomic_DNA"/>
</dbReference>
<organism evidence="1">
    <name type="scientific">Siphoviridae sp. ctTC45</name>
    <dbReference type="NCBI Taxonomy" id="2827573"/>
    <lineage>
        <taxon>Viruses</taxon>
        <taxon>Duplodnaviria</taxon>
        <taxon>Heunggongvirae</taxon>
        <taxon>Uroviricota</taxon>
        <taxon>Caudoviricetes</taxon>
    </lineage>
</organism>
<protein>
    <submittedName>
        <fullName evidence="1">Uncharacterized protein</fullName>
    </submittedName>
</protein>
<name>A0A8S5LQD1_9CAUD</name>
<proteinExistence type="predicted"/>